<evidence type="ECO:0000313" key="2">
    <source>
        <dbReference type="EMBL" id="KXF80621.1"/>
    </source>
</evidence>
<dbReference type="SUPFAM" id="SSF117856">
    <property type="entry name" value="AF0104/ALDC/Ptd012-like"/>
    <property type="match status" value="1"/>
</dbReference>
<comment type="caution">
    <text evidence="2">The sequence shown here is derived from an EMBL/GenBank/DDBJ whole genome shotgun (WGS) entry which is preliminary data.</text>
</comment>
<keyword evidence="3" id="KW-1185">Reference proteome</keyword>
<dbReference type="Proteomes" id="UP000070529">
    <property type="component" value="Unassembled WGS sequence"/>
</dbReference>
<dbReference type="Pfam" id="PF03479">
    <property type="entry name" value="PCC"/>
    <property type="match status" value="1"/>
</dbReference>
<feature type="domain" description="PPC" evidence="1">
    <location>
        <begin position="1"/>
        <end position="132"/>
    </location>
</feature>
<organism evidence="2 3">
    <name type="scientific">Enterovibrio coralii</name>
    <dbReference type="NCBI Taxonomy" id="294935"/>
    <lineage>
        <taxon>Bacteria</taxon>
        <taxon>Pseudomonadati</taxon>
        <taxon>Pseudomonadota</taxon>
        <taxon>Gammaproteobacteria</taxon>
        <taxon>Vibrionales</taxon>
        <taxon>Vibrionaceae</taxon>
        <taxon>Enterovibrio</taxon>
    </lineage>
</organism>
<keyword evidence="2" id="KW-0238">DNA-binding</keyword>
<dbReference type="EMBL" id="LNTY01000050">
    <property type="protein sequence ID" value="KXF80621.1"/>
    <property type="molecule type" value="Genomic_DNA"/>
</dbReference>
<dbReference type="STRING" id="294935.ATN88_08160"/>
<dbReference type="AlphaFoldDB" id="A0A135I5A6"/>
<name>A0A135I5A6_9GAMM</name>
<protein>
    <submittedName>
        <fullName evidence="2">DNA-binding protein</fullName>
    </submittedName>
</protein>
<dbReference type="PROSITE" id="PS51742">
    <property type="entry name" value="PPC"/>
    <property type="match status" value="1"/>
</dbReference>
<sequence>MTLVTPLAFRLTRGADLKLSILSAVQNNQISAGCVASLVGCLSKLVIRLADGSSEKVFDEPLEILSLNGTLTPNHVHLHISVSDSEGRVWGGHLMEGSIVSHTAEVCLFSFPRMSFSRNFDASTGYTELVVSKLLNEQ</sequence>
<proteinExistence type="predicted"/>
<dbReference type="OrthoDB" id="552202at2"/>
<dbReference type="CDD" id="cd11378">
    <property type="entry name" value="DUF296"/>
    <property type="match status" value="1"/>
</dbReference>
<dbReference type="GO" id="GO:0003677">
    <property type="term" value="F:DNA binding"/>
    <property type="evidence" value="ECO:0007669"/>
    <property type="project" value="UniProtKB-KW"/>
</dbReference>
<accession>A0A135I5A6</accession>
<dbReference type="PANTHER" id="PTHR34988:SF1">
    <property type="entry name" value="DNA-BINDING PROTEIN"/>
    <property type="match status" value="1"/>
</dbReference>
<evidence type="ECO:0000259" key="1">
    <source>
        <dbReference type="PROSITE" id="PS51742"/>
    </source>
</evidence>
<dbReference type="InterPro" id="IPR005175">
    <property type="entry name" value="PPC_dom"/>
</dbReference>
<dbReference type="RefSeq" id="WP_067419206.1">
    <property type="nucleotide sequence ID" value="NZ_LNTY01000050.1"/>
</dbReference>
<reference evidence="2 3" key="1">
    <citation type="submission" date="2015-11" db="EMBL/GenBank/DDBJ databases">
        <title>Genomic Taxonomy of the Vibrionaceae.</title>
        <authorList>
            <person name="Gomez-Gil B."/>
            <person name="Enciso-Ibarra J."/>
        </authorList>
    </citation>
    <scope>NUCLEOTIDE SEQUENCE [LARGE SCALE GENOMIC DNA]</scope>
    <source>
        <strain evidence="2 3">CAIM 912</strain>
    </source>
</reference>
<evidence type="ECO:0000313" key="3">
    <source>
        <dbReference type="Proteomes" id="UP000070529"/>
    </source>
</evidence>
<dbReference type="PANTHER" id="PTHR34988">
    <property type="entry name" value="PROTEIN, PUTATIVE-RELATED"/>
    <property type="match status" value="1"/>
</dbReference>
<gene>
    <name evidence="2" type="ORF">ATN88_08160</name>
</gene>
<dbReference type="Gene3D" id="3.30.1330.80">
    <property type="entry name" value="Hypothetical protein, similar to alpha- acetolactate decarboxylase, domain 2"/>
    <property type="match status" value="1"/>
</dbReference>